<gene>
    <name evidence="2" type="ORF">AAG570_012383</name>
</gene>
<dbReference type="Gene3D" id="3.30.450.40">
    <property type="match status" value="1"/>
</dbReference>
<sequence length="234" mass="26678">MEDHVSAFLRDHPDFLERFIMQEVEVEQLERWIIRRTQRDKKRAGGAGRKTSLSRWKFCVHADKRQMLQDLTQSLQQRPSMTHVLGELANCICSAVGADGYRVYLPDTADSHQLCLYLGHEDNDCQRVGKSLVPTLVAKTKEPMRLSRGDPNFPIKGAGDVYHLLLEPVVQPDGELVAVMEVWRGQSGPPFHEEDEEIASSYLVWGGIALHYAKLYMSMNKQRKLSDFLLAVVK</sequence>
<reference evidence="2 3" key="1">
    <citation type="submission" date="2024-07" db="EMBL/GenBank/DDBJ databases">
        <title>Chromosome-level genome assembly of the water stick insect Ranatra chinensis (Heteroptera: Nepidae).</title>
        <authorList>
            <person name="Liu X."/>
        </authorList>
    </citation>
    <scope>NUCLEOTIDE SEQUENCE [LARGE SCALE GENOMIC DNA]</scope>
    <source>
        <strain evidence="2">Cailab_2021Rc</strain>
        <tissue evidence="2">Muscle</tissue>
    </source>
</reference>
<name>A0ABD0YIM9_9HEMI</name>
<dbReference type="Proteomes" id="UP001558652">
    <property type="component" value="Unassembled WGS sequence"/>
</dbReference>
<feature type="domain" description="GAF" evidence="1">
    <location>
        <begin position="80"/>
        <end position="220"/>
    </location>
</feature>
<evidence type="ECO:0000259" key="1">
    <source>
        <dbReference type="SMART" id="SM00065"/>
    </source>
</evidence>
<dbReference type="EMBL" id="JBFDAA010000007">
    <property type="protein sequence ID" value="KAL1131146.1"/>
    <property type="molecule type" value="Genomic_DNA"/>
</dbReference>
<evidence type="ECO:0000313" key="2">
    <source>
        <dbReference type="EMBL" id="KAL1131146.1"/>
    </source>
</evidence>
<comment type="caution">
    <text evidence="2">The sequence shown here is derived from an EMBL/GenBank/DDBJ whole genome shotgun (WGS) entry which is preliminary data.</text>
</comment>
<accession>A0ABD0YIM9</accession>
<dbReference type="SUPFAM" id="SSF55781">
    <property type="entry name" value="GAF domain-like"/>
    <property type="match status" value="1"/>
</dbReference>
<keyword evidence="3" id="KW-1185">Reference proteome</keyword>
<organism evidence="2 3">
    <name type="scientific">Ranatra chinensis</name>
    <dbReference type="NCBI Taxonomy" id="642074"/>
    <lineage>
        <taxon>Eukaryota</taxon>
        <taxon>Metazoa</taxon>
        <taxon>Ecdysozoa</taxon>
        <taxon>Arthropoda</taxon>
        <taxon>Hexapoda</taxon>
        <taxon>Insecta</taxon>
        <taxon>Pterygota</taxon>
        <taxon>Neoptera</taxon>
        <taxon>Paraneoptera</taxon>
        <taxon>Hemiptera</taxon>
        <taxon>Heteroptera</taxon>
        <taxon>Panheteroptera</taxon>
        <taxon>Nepomorpha</taxon>
        <taxon>Nepidae</taxon>
        <taxon>Ranatrinae</taxon>
        <taxon>Ranatra</taxon>
    </lineage>
</organism>
<dbReference type="Pfam" id="PF01590">
    <property type="entry name" value="GAF"/>
    <property type="match status" value="1"/>
</dbReference>
<dbReference type="AlphaFoldDB" id="A0ABD0YIM9"/>
<dbReference type="InterPro" id="IPR003018">
    <property type="entry name" value="GAF"/>
</dbReference>
<dbReference type="SMART" id="SM00065">
    <property type="entry name" value="GAF"/>
    <property type="match status" value="1"/>
</dbReference>
<dbReference type="InterPro" id="IPR029016">
    <property type="entry name" value="GAF-like_dom_sf"/>
</dbReference>
<proteinExistence type="predicted"/>
<evidence type="ECO:0000313" key="3">
    <source>
        <dbReference type="Proteomes" id="UP001558652"/>
    </source>
</evidence>
<protein>
    <recommendedName>
        <fullName evidence="1">GAF domain-containing protein</fullName>
    </recommendedName>
</protein>